<reference evidence="1 2" key="1">
    <citation type="journal article" date="2012" name="BMC Genomics">
        <title>Comparative genomics of the white-rot fungi, Phanerochaete carnosa and P. chrysosporium, to elucidate the genetic basis of the distinct wood types they colonize.</title>
        <authorList>
            <person name="Suzuki H."/>
            <person name="MacDonald J."/>
            <person name="Syed K."/>
            <person name="Salamov A."/>
            <person name="Hori C."/>
            <person name="Aerts A."/>
            <person name="Henrissat B."/>
            <person name="Wiebenga A."/>
            <person name="vanKuyk P.A."/>
            <person name="Barry K."/>
            <person name="Lindquist E."/>
            <person name="LaButti K."/>
            <person name="Lapidus A."/>
            <person name="Lucas S."/>
            <person name="Coutinho P."/>
            <person name="Gong Y."/>
            <person name="Samejima M."/>
            <person name="Mahadevan R."/>
            <person name="Abou-Zaid M."/>
            <person name="de Vries R.P."/>
            <person name="Igarashi K."/>
            <person name="Yadav J.S."/>
            <person name="Grigoriev I.V."/>
            <person name="Master E.R."/>
        </authorList>
    </citation>
    <scope>NUCLEOTIDE SEQUENCE [LARGE SCALE GENOMIC DNA]</scope>
    <source>
        <strain evidence="1 2">HHB-10118-sp</strain>
    </source>
</reference>
<keyword evidence="2" id="KW-1185">Reference proteome</keyword>
<dbReference type="Proteomes" id="UP000008370">
    <property type="component" value="Unassembled WGS sequence"/>
</dbReference>
<evidence type="ECO:0000313" key="1">
    <source>
        <dbReference type="EMBL" id="EKM51733.1"/>
    </source>
</evidence>
<dbReference type="EMBL" id="JH930476">
    <property type="protein sequence ID" value="EKM51733.1"/>
    <property type="molecule type" value="Genomic_DNA"/>
</dbReference>
<accession>K5VK36</accession>
<proteinExistence type="predicted"/>
<name>K5VK36_PHACS</name>
<dbReference type="HOGENOM" id="CLU_1062114_0_0_1"/>
<dbReference type="AlphaFoldDB" id="K5VK36"/>
<dbReference type="InParanoid" id="K5VK36"/>
<dbReference type="KEGG" id="pco:PHACADRAFT_31551"/>
<organism evidence="1 2">
    <name type="scientific">Phanerochaete carnosa (strain HHB-10118-sp)</name>
    <name type="common">White-rot fungus</name>
    <name type="synonym">Peniophora carnosa</name>
    <dbReference type="NCBI Taxonomy" id="650164"/>
    <lineage>
        <taxon>Eukaryota</taxon>
        <taxon>Fungi</taxon>
        <taxon>Dikarya</taxon>
        <taxon>Basidiomycota</taxon>
        <taxon>Agaricomycotina</taxon>
        <taxon>Agaricomycetes</taxon>
        <taxon>Polyporales</taxon>
        <taxon>Phanerochaetaceae</taxon>
        <taxon>Phanerochaete</taxon>
    </lineage>
</organism>
<protein>
    <submittedName>
        <fullName evidence="1">Uncharacterized protein</fullName>
    </submittedName>
</protein>
<sequence length="262" mass="29981">MPRADRLNLRHAALPPVTQLQSVQMNTRSLSKFPKHLLTQRSKITGSFRQLALNLYDSWSTTQFGLANLVPAYEGLQELLVLGCRSSDVQDIWRIIRGSRDGLLYLEIFLASPRIADITEVAIWETLPIDELPALRRLSLSLPYFLSNNAHHQLFDWRFLLAMATRLRHNLPCVRIELFASSGWADAFPHAIIANTVASLPWCTFFNHVFAAQIPHVRLTLAVYQGEERVSWTTLTQNAVMAYLHPVIVNAIRIEFDDRDMY</sequence>
<gene>
    <name evidence="1" type="ORF">PHACADRAFT_31551</name>
</gene>
<evidence type="ECO:0000313" key="2">
    <source>
        <dbReference type="Proteomes" id="UP000008370"/>
    </source>
</evidence>
<dbReference type="RefSeq" id="XP_007399260.1">
    <property type="nucleotide sequence ID" value="XM_007399198.1"/>
</dbReference>
<dbReference type="GeneID" id="18919684"/>